<comment type="caution">
    <text evidence="1">The sequence shown here is derived from an EMBL/GenBank/DDBJ whole genome shotgun (WGS) entry which is preliminary data.</text>
</comment>
<dbReference type="EMBL" id="CM044706">
    <property type="protein sequence ID" value="KAI5657146.1"/>
    <property type="molecule type" value="Genomic_DNA"/>
</dbReference>
<reference evidence="2" key="1">
    <citation type="journal article" date="2023" name="Nat. Plants">
        <title>Single-cell RNA sequencing provides a high-resolution roadmap for understanding the multicellular compartmentation of specialized metabolism.</title>
        <authorList>
            <person name="Sun S."/>
            <person name="Shen X."/>
            <person name="Li Y."/>
            <person name="Li Y."/>
            <person name="Wang S."/>
            <person name="Li R."/>
            <person name="Zhang H."/>
            <person name="Shen G."/>
            <person name="Guo B."/>
            <person name="Wei J."/>
            <person name="Xu J."/>
            <person name="St-Pierre B."/>
            <person name="Chen S."/>
            <person name="Sun C."/>
        </authorList>
    </citation>
    <scope>NUCLEOTIDE SEQUENCE [LARGE SCALE GENOMIC DNA]</scope>
</reference>
<dbReference type="Proteomes" id="UP001060085">
    <property type="component" value="Linkage Group LG06"/>
</dbReference>
<organism evidence="1 2">
    <name type="scientific">Catharanthus roseus</name>
    <name type="common">Madagascar periwinkle</name>
    <name type="synonym">Vinca rosea</name>
    <dbReference type="NCBI Taxonomy" id="4058"/>
    <lineage>
        <taxon>Eukaryota</taxon>
        <taxon>Viridiplantae</taxon>
        <taxon>Streptophyta</taxon>
        <taxon>Embryophyta</taxon>
        <taxon>Tracheophyta</taxon>
        <taxon>Spermatophyta</taxon>
        <taxon>Magnoliopsida</taxon>
        <taxon>eudicotyledons</taxon>
        <taxon>Gunneridae</taxon>
        <taxon>Pentapetalae</taxon>
        <taxon>asterids</taxon>
        <taxon>lamiids</taxon>
        <taxon>Gentianales</taxon>
        <taxon>Apocynaceae</taxon>
        <taxon>Rauvolfioideae</taxon>
        <taxon>Vinceae</taxon>
        <taxon>Catharanthinae</taxon>
        <taxon>Catharanthus</taxon>
    </lineage>
</organism>
<evidence type="ECO:0000313" key="1">
    <source>
        <dbReference type="EMBL" id="KAI5657146.1"/>
    </source>
</evidence>
<evidence type="ECO:0000313" key="2">
    <source>
        <dbReference type="Proteomes" id="UP001060085"/>
    </source>
</evidence>
<proteinExistence type="predicted"/>
<accession>A0ACC0A8P2</accession>
<name>A0ACC0A8P2_CATRO</name>
<protein>
    <submittedName>
        <fullName evidence="1">Uncharacterized protein</fullName>
    </submittedName>
</protein>
<sequence>MTNVWRLICLQKRIHQRLHSPSESCNLFPKLVSNNKFHSGSQLQNIPYSNCVQSVCSISIPFSYSKLLSELAQSKSLAQGLQIHAHLIKSGSSEDSKHRNHLIKLYSKCCLFRHAWNLLDESPVPDLVSWSSLISGYTQNGLGEEALLAFLQMHLLGVKCNEFTFPSVLKACSMANAYALGKQVHGIVAVTGFESDIFVANALVVMYAKFGGMVDSKRLFDEIPERNVVSWNALLSCYTQRDLFEQAVSLFHEMIASGIRPDKFSLSTMINACTGLGGIGLGKKIHGYLMKLGYDSDLFSLNALVDMYAKMGILEDAITVFEEIGQPDIVSWNSVIAGCVLHEYHDRALDLFHQMTSSGTCPNMFTLSSALKACAGLKNHEFGRQLHSLLLKKDILDTFVSVGLIDMYCKCGLIEDARLVYDFIEWKDLIAINAMISGYTQNELDLEGLRLFAETYKEGIGFDQTTLLSILNCTAGLQELTVCKQVHGLSLKSGFQSDAFVINSLIDSYGKCGQMEDAAKAFEECPVVDLPSFTSIISAYAQCGQGEEAIKLYLKLQDADVKPDSFVCSSLLNACANLSAYEQGKQIHVHALKYGYISDVFSGNSLVNMYAKCGSIEDADRAFSEVPERGIVSWSAMIGGLAQHGHGKEALHLFNEMLKDGITPNHVTLVSVLSACNHAGLVEEAKKYFDMMKESYGIEPKEEHYACMIDVLGRAGKLDEATDLMNKMPFAANASIWGALLGSARIHKNLEVGQRAAEMLLTLEPEKSGTHVLLANVYASVGLWDNVAKVRRLMKDSKVKKEPGMSWMEVKDKVYTFIVGDRSHSRSEEIYAKLEELGELMAKAGYVPMIDTDLHDVDRKEKELLLSYHSEKLAVAFGLIVTPAGAPIRVKKNLRICLDCHTAFKFICKIVSREIIIRDINRFHHFKDGSCSCGDYW</sequence>
<keyword evidence="2" id="KW-1185">Reference proteome</keyword>
<gene>
    <name evidence="1" type="ORF">M9H77_25939</name>
</gene>